<dbReference type="RefSeq" id="XP_007675625.1">
    <property type="nucleotide sequence ID" value="XM_007677435.1"/>
</dbReference>
<reference evidence="11 12" key="1">
    <citation type="journal article" date="2012" name="PLoS Pathog.">
        <title>Diverse lifestyles and strategies of plant pathogenesis encoded in the genomes of eighteen Dothideomycetes fungi.</title>
        <authorList>
            <person name="Ohm R.A."/>
            <person name="Feau N."/>
            <person name="Henrissat B."/>
            <person name="Schoch C.L."/>
            <person name="Horwitz B.A."/>
            <person name="Barry K.W."/>
            <person name="Condon B.J."/>
            <person name="Copeland A.C."/>
            <person name="Dhillon B."/>
            <person name="Glaser F."/>
            <person name="Hesse C.N."/>
            <person name="Kosti I."/>
            <person name="LaButti K."/>
            <person name="Lindquist E.A."/>
            <person name="Lucas S."/>
            <person name="Salamov A.A."/>
            <person name="Bradshaw R.E."/>
            <person name="Ciuffetti L."/>
            <person name="Hamelin R.C."/>
            <person name="Kema G.H.J."/>
            <person name="Lawrence C."/>
            <person name="Scott J.A."/>
            <person name="Spatafora J.W."/>
            <person name="Turgeon B.G."/>
            <person name="de Wit P.J.G.M."/>
            <person name="Zhong S."/>
            <person name="Goodwin S.B."/>
            <person name="Grigoriev I.V."/>
        </authorList>
    </citation>
    <scope>NUCLEOTIDE SEQUENCE [LARGE SCALE GENOMIC DNA]</scope>
    <source>
        <strain evidence="11 12">UAMH 10762</strain>
    </source>
</reference>
<evidence type="ECO:0000256" key="8">
    <source>
        <dbReference type="SAM" id="MobiDB-lite"/>
    </source>
</evidence>
<comment type="subcellular location">
    <subcellularLocation>
        <location evidence="1">Nucleus envelope</location>
    </subcellularLocation>
</comment>
<keyword evidence="4" id="KW-0509">mRNA transport</keyword>
<dbReference type="GO" id="GO:0017056">
    <property type="term" value="F:structural constituent of nuclear pore"/>
    <property type="evidence" value="ECO:0007669"/>
    <property type="project" value="InterPro"/>
</dbReference>
<dbReference type="Pfam" id="PF08801">
    <property type="entry name" value="Nucleoporin_N"/>
    <property type="match status" value="1"/>
</dbReference>
<dbReference type="OMA" id="HVATLLW"/>
<feature type="region of interest" description="Disordered" evidence="8">
    <location>
        <begin position="1347"/>
        <end position="1373"/>
    </location>
</feature>
<proteinExistence type="inferred from homology"/>
<evidence type="ECO:0000256" key="1">
    <source>
        <dbReference type="ARBA" id="ARBA00004259"/>
    </source>
</evidence>
<dbReference type="OrthoDB" id="103454at2759"/>
<comment type="similarity">
    <text evidence="2">Belongs to the nucleoporin Nup133 family.</text>
</comment>
<organism evidence="11 12">
    <name type="scientific">Baudoinia panamericana (strain UAMH 10762)</name>
    <name type="common">Angels' share fungus</name>
    <name type="synonym">Baudoinia compniacensis (strain UAMH 10762)</name>
    <dbReference type="NCBI Taxonomy" id="717646"/>
    <lineage>
        <taxon>Eukaryota</taxon>
        <taxon>Fungi</taxon>
        <taxon>Dikarya</taxon>
        <taxon>Ascomycota</taxon>
        <taxon>Pezizomycotina</taxon>
        <taxon>Dothideomycetes</taxon>
        <taxon>Dothideomycetidae</taxon>
        <taxon>Mycosphaerellales</taxon>
        <taxon>Teratosphaeriaceae</taxon>
        <taxon>Baudoinia</taxon>
    </lineage>
</organism>
<dbReference type="GO" id="GO:0016973">
    <property type="term" value="P:poly(A)+ mRNA export from nucleus"/>
    <property type="evidence" value="ECO:0007669"/>
    <property type="project" value="TreeGrafter"/>
</dbReference>
<dbReference type="PANTHER" id="PTHR13405">
    <property type="entry name" value="NUCLEAR PORE COMPLEX PROTEIN NUP133"/>
    <property type="match status" value="1"/>
</dbReference>
<dbReference type="InterPro" id="IPR037624">
    <property type="entry name" value="Nup133-like"/>
</dbReference>
<dbReference type="Pfam" id="PF03177">
    <property type="entry name" value="Nucleoporin_C"/>
    <property type="match status" value="1"/>
</dbReference>
<accession>M2NDS9</accession>
<dbReference type="GO" id="GO:0006606">
    <property type="term" value="P:protein import into nucleus"/>
    <property type="evidence" value="ECO:0007669"/>
    <property type="project" value="TreeGrafter"/>
</dbReference>
<evidence type="ECO:0008006" key="13">
    <source>
        <dbReference type="Google" id="ProtNLM"/>
    </source>
</evidence>
<name>M2NDS9_BAUPA</name>
<dbReference type="GeneID" id="19107114"/>
<sequence>MPASQTPEPGIERTLRSTARNPRRRQRQSDTDSIKAAPRRKRSKLSENSFAPRPSVEGGNEEDGTALETAMNGHPRGSVGRSTREESMPALDTTELPVRGGKRVGTLKHRPLKGDGATTLAQNNFYSVKLLPSTPKELREAGLEFHGSLSNATNGQHLALAVTRTKAYVWDYSAHTTVGNARVFDVPFPVRQSEVLPLGALVVGGASTEIGLLLVSAASGKIAFFESIERAASLSLFQERRSCIEGSITGFSLNESVTAMINADHAGFILTLSSGRVMQLCLRDGHGKARIFTQPLHSDDSNVGILGSIKGWYSGGSRRKITAVRTRALDPRGHMEVIALTDKGEFLRWNLDWSGWHEYNGTVDIRELLLHELSTFEVPETQGSADSAVVLDFVVADKPYSRVRGNEVAITGAQQPLDTLVLVRAGPIEKRSYYLMELVILGNSVTHRRTTALDTYRAESSAHKPRLLLPKPGHTAFIIFDRAVVLAATADAAYGDDPNAQLHEASYVRMKPFEDAISLPSDKDCTIMDAAAEEAKGTHCSSMVFVKGAGLLRISATDPAMDVERSALPAKTRIEQAVFYGAMQDNILDFSLREDESYSLGELEEAALAISDEILRSDTPFIATAPASIEAHLDYRARALTALITFMTVSCSTLSMSTSWQLLWNAEKLAAAQQMWLAFEEHKVSPRADHMQKRVATVIDAVCDIFNEQNESAVRNELREHDLVRRFFIGSLDQVPFLLSRLRMLLEHLRLGDGEHPEETLRHAAEADDVWLRALEAVYTFRSERASAYGIHARLVDEGALDPEHYKDLPDFWTSSNDMLKASQQIPKLSRELAKNFYENHLAPETSSHIQQLRHLNADLIEMMCRMYQERITWLLAQPSVEHQSLARRLQENYDADRHDQLRALASIGCAEQGMRLAEKYRDMQTLTEIVVAESQYYWSELQGNISPEDRSTCLQLITQMTERIGRYFEKCGDAWSNAFFDEAFSSSRAGEMLEKAQEYWGNPLTKYLRAAPGRARLCWINDVTTARDLAHAGLVLTNAADEESKLWAKKVELSMSKLALLAAEEDPNPDAAVKEALTSSQHSMEIIELQERLYHHIRSEAFGALDHEAEIDLVMKRFATQTATYPALERLLQLELDRLMSHEVLSIDDLVDVLTLIDPTLYGDATERKSANLDGQEYFFALSALDRAAQHLNQARFQMLLQLIWKRCYIADEWDVITTRQTQKGGTDIDIRGALSATTAYRTFYYLHSSTKLVQPSTHVRVLQPSECLGSACNPNDLAHRWSDSTLLDHILRDNKIQDEVLQGYVVDRQLNEWATDCERYAKEAVNEEAEMLAERRERERHIQERLERTEKTETNGQGNGHTNGGFERFGAMSDVDGNVAMA</sequence>
<keyword evidence="7" id="KW-0539">Nucleus</keyword>
<evidence type="ECO:0000256" key="7">
    <source>
        <dbReference type="ARBA" id="ARBA00023242"/>
    </source>
</evidence>
<evidence type="ECO:0000259" key="9">
    <source>
        <dbReference type="Pfam" id="PF03177"/>
    </source>
</evidence>
<keyword evidence="3" id="KW-0813">Transport</keyword>
<keyword evidence="12" id="KW-1185">Reference proteome</keyword>
<dbReference type="PANTHER" id="PTHR13405:SF11">
    <property type="entry name" value="NUCLEAR PORE COMPLEX PROTEIN NUP133"/>
    <property type="match status" value="1"/>
</dbReference>
<dbReference type="InterPro" id="IPR007187">
    <property type="entry name" value="Nucleoporin_Nup133/Nup155_C"/>
</dbReference>
<gene>
    <name evidence="11" type="ORF">BAUCODRAFT_106312</name>
</gene>
<dbReference type="Gene3D" id="2.130.10.10">
    <property type="entry name" value="YVTN repeat-like/Quinoprotein amine dehydrogenase"/>
    <property type="match status" value="1"/>
</dbReference>
<dbReference type="GO" id="GO:0031080">
    <property type="term" value="C:nuclear pore outer ring"/>
    <property type="evidence" value="ECO:0007669"/>
    <property type="project" value="TreeGrafter"/>
</dbReference>
<dbReference type="Gene3D" id="1.20.58.1380">
    <property type="match status" value="1"/>
</dbReference>
<feature type="region of interest" description="Disordered" evidence="8">
    <location>
        <begin position="1"/>
        <end position="118"/>
    </location>
</feature>
<evidence type="ECO:0000313" key="12">
    <source>
        <dbReference type="Proteomes" id="UP000011761"/>
    </source>
</evidence>
<evidence type="ECO:0000256" key="5">
    <source>
        <dbReference type="ARBA" id="ARBA00022927"/>
    </source>
</evidence>
<feature type="domain" description="Nucleoporin Nup133/Nup155-like N-terminal" evidence="10">
    <location>
        <begin position="122"/>
        <end position="552"/>
    </location>
</feature>
<evidence type="ECO:0000256" key="3">
    <source>
        <dbReference type="ARBA" id="ARBA00022448"/>
    </source>
</evidence>
<dbReference type="HOGENOM" id="CLU_002493_0_0_1"/>
<dbReference type="InterPro" id="IPR014908">
    <property type="entry name" value="Nucleoporin_Nup133/Nup155_N"/>
</dbReference>
<evidence type="ECO:0000313" key="11">
    <source>
        <dbReference type="EMBL" id="EMC97055.1"/>
    </source>
</evidence>
<protein>
    <recommendedName>
        <fullName evidence="13">Nucleoporin Nup133/Nup155-like C-terminal domain-containing protein</fullName>
    </recommendedName>
</protein>
<evidence type="ECO:0000259" key="10">
    <source>
        <dbReference type="Pfam" id="PF08801"/>
    </source>
</evidence>
<dbReference type="eggNOG" id="KOG4121">
    <property type="taxonomic scope" value="Eukaryota"/>
</dbReference>
<keyword evidence="5" id="KW-0653">Protein transport</keyword>
<dbReference type="Proteomes" id="UP000011761">
    <property type="component" value="Unassembled WGS sequence"/>
</dbReference>
<feature type="domain" description="Nucleoporin Nup133/Nup155-like C-terminal" evidence="9">
    <location>
        <begin position="662"/>
        <end position="1317"/>
    </location>
</feature>
<dbReference type="KEGG" id="bcom:BAUCODRAFT_106312"/>
<evidence type="ECO:0000256" key="6">
    <source>
        <dbReference type="ARBA" id="ARBA00023010"/>
    </source>
</evidence>
<dbReference type="STRING" id="717646.M2NDS9"/>
<evidence type="ECO:0000256" key="4">
    <source>
        <dbReference type="ARBA" id="ARBA00022816"/>
    </source>
</evidence>
<dbReference type="SUPFAM" id="SSF117289">
    <property type="entry name" value="Nucleoporin domain"/>
    <property type="match status" value="1"/>
</dbReference>
<dbReference type="EMBL" id="KB445554">
    <property type="protein sequence ID" value="EMC97055.1"/>
    <property type="molecule type" value="Genomic_DNA"/>
</dbReference>
<dbReference type="InterPro" id="IPR015943">
    <property type="entry name" value="WD40/YVTN_repeat-like_dom_sf"/>
</dbReference>
<feature type="compositionally biased region" description="Basic residues" evidence="8">
    <location>
        <begin position="100"/>
        <end position="111"/>
    </location>
</feature>
<evidence type="ECO:0000256" key="2">
    <source>
        <dbReference type="ARBA" id="ARBA00005569"/>
    </source>
</evidence>
<keyword evidence="6" id="KW-0811">Translocation</keyword>
<dbReference type="GO" id="GO:0000972">
    <property type="term" value="P:transcription-dependent tethering of RNA polymerase II gene DNA at nuclear periphery"/>
    <property type="evidence" value="ECO:0007669"/>
    <property type="project" value="TreeGrafter"/>
</dbReference>